<proteinExistence type="predicted"/>
<dbReference type="Proteomes" id="UP001213681">
    <property type="component" value="Unassembled WGS sequence"/>
</dbReference>
<evidence type="ECO:0000313" key="1">
    <source>
        <dbReference type="EMBL" id="KAJ5453796.1"/>
    </source>
</evidence>
<sequence>MERDGRAIASNDLTNIKPCSWLFHQGKLYPYEYKRGQGFPEPPMDFVNELGAILQDIGLCDVMGLQVYEDGVVGMETTDFEGRVSTTKSYPEGTQEFEKDPNVITASFAFFYSPAGNIIVAGFMEDFLFTLFVVFIDIGTCPIR</sequence>
<dbReference type="EMBL" id="JAPVEA010000005">
    <property type="protein sequence ID" value="KAJ5453796.1"/>
    <property type="molecule type" value="Genomic_DNA"/>
</dbReference>
<dbReference type="AlphaFoldDB" id="A0AAD6C6N0"/>
<comment type="caution">
    <text evidence="1">The sequence shown here is derived from an EMBL/GenBank/DDBJ whole genome shotgun (WGS) entry which is preliminary data.</text>
</comment>
<accession>A0AAD6C6N0</accession>
<dbReference type="GeneID" id="81598377"/>
<organism evidence="1 2">
    <name type="scientific">Penicillium daleae</name>
    <dbReference type="NCBI Taxonomy" id="63821"/>
    <lineage>
        <taxon>Eukaryota</taxon>
        <taxon>Fungi</taxon>
        <taxon>Dikarya</taxon>
        <taxon>Ascomycota</taxon>
        <taxon>Pezizomycotina</taxon>
        <taxon>Eurotiomycetes</taxon>
        <taxon>Eurotiomycetidae</taxon>
        <taxon>Eurotiales</taxon>
        <taxon>Aspergillaceae</taxon>
        <taxon>Penicillium</taxon>
    </lineage>
</organism>
<reference evidence="1" key="1">
    <citation type="submission" date="2022-12" db="EMBL/GenBank/DDBJ databases">
        <authorList>
            <person name="Petersen C."/>
        </authorList>
    </citation>
    <scope>NUCLEOTIDE SEQUENCE</scope>
    <source>
        <strain evidence="1">IBT 16125</strain>
    </source>
</reference>
<dbReference type="RefSeq" id="XP_056766752.1">
    <property type="nucleotide sequence ID" value="XM_056908134.1"/>
</dbReference>
<reference evidence="1" key="2">
    <citation type="journal article" date="2023" name="IMA Fungus">
        <title>Comparative genomic study of the Penicillium genus elucidates a diverse pangenome and 15 lateral gene transfer events.</title>
        <authorList>
            <person name="Petersen C."/>
            <person name="Sorensen T."/>
            <person name="Nielsen M.R."/>
            <person name="Sondergaard T.E."/>
            <person name="Sorensen J.L."/>
            <person name="Fitzpatrick D.A."/>
            <person name="Frisvad J.C."/>
            <person name="Nielsen K.L."/>
        </authorList>
    </citation>
    <scope>NUCLEOTIDE SEQUENCE</scope>
    <source>
        <strain evidence="1">IBT 16125</strain>
    </source>
</reference>
<keyword evidence="2" id="KW-1185">Reference proteome</keyword>
<name>A0AAD6C6N0_9EURO</name>
<gene>
    <name evidence="1" type="ORF">N7458_004752</name>
</gene>
<evidence type="ECO:0000313" key="2">
    <source>
        <dbReference type="Proteomes" id="UP001213681"/>
    </source>
</evidence>
<protein>
    <submittedName>
        <fullName evidence="1">Uncharacterized protein</fullName>
    </submittedName>
</protein>